<protein>
    <recommendedName>
        <fullName evidence="10">ATP synthase gamma chain</fullName>
    </recommendedName>
</protein>
<dbReference type="SUPFAM" id="SSF52943">
    <property type="entry name" value="ATP synthase (F1-ATPase), gamma subunit"/>
    <property type="match status" value="1"/>
</dbReference>
<evidence type="ECO:0000256" key="3">
    <source>
        <dbReference type="ARBA" id="ARBA00022448"/>
    </source>
</evidence>
<dbReference type="Gene3D" id="1.10.287.80">
    <property type="entry name" value="ATP synthase, gamma subunit, helix hairpin domain"/>
    <property type="match status" value="2"/>
</dbReference>
<dbReference type="InterPro" id="IPR000131">
    <property type="entry name" value="ATP_synth_F1_gsu"/>
</dbReference>
<dbReference type="Gene3D" id="3.40.1380.10">
    <property type="match status" value="1"/>
</dbReference>
<evidence type="ECO:0000256" key="8">
    <source>
        <dbReference type="ARBA" id="ARBA00023310"/>
    </source>
</evidence>
<evidence type="ECO:0000256" key="1">
    <source>
        <dbReference type="ARBA" id="ARBA00004170"/>
    </source>
</evidence>
<dbReference type="PRINTS" id="PR00126">
    <property type="entry name" value="ATPASEGAMMA"/>
</dbReference>
<sequence>MLSPRDIKRKIKSVGNTKQITKAMEMVSAAKMRRSQQVALQSRPYCESALELLGNLSWRAGYKYHPLLVTRPIKKKVLIVITSDKGLCGGLNSNVLKKSLRYLEENSDKSDKRVDIITIGRKARDYLAWRGYNIRAEFTKIGDLVKVEDTAHIAALIMDLYKEEEYDLIAAIYTNFISTLKQEVVLRQVLPISIEGIKEIVSGIVPKQGRYAELEDNKKTIKETSFWNYEYKLEPSAKEVLNELLPGLLKIQIYHMILEANASEHSARMVAMKNASENAEKLINELAIIYNKLRQSAITKEISEITAGREALNV</sequence>
<evidence type="ECO:0000313" key="9">
    <source>
        <dbReference type="EMBL" id="KKO02835.1"/>
    </source>
</evidence>
<proteinExistence type="inferred from homology"/>
<dbReference type="CDD" id="cd12151">
    <property type="entry name" value="F1-ATPase_gamma"/>
    <property type="match status" value="1"/>
</dbReference>
<keyword evidence="4" id="KW-0375">Hydrogen ion transport</keyword>
<dbReference type="InterPro" id="IPR035968">
    <property type="entry name" value="ATP_synth_F1_ATPase_gsu"/>
</dbReference>
<accession>A0A0F9VFN3</accession>
<dbReference type="GO" id="GO:0045259">
    <property type="term" value="C:proton-transporting ATP synthase complex"/>
    <property type="evidence" value="ECO:0007669"/>
    <property type="project" value="UniProtKB-KW"/>
</dbReference>
<dbReference type="Pfam" id="PF00231">
    <property type="entry name" value="ATP-synt"/>
    <property type="match status" value="1"/>
</dbReference>
<evidence type="ECO:0000256" key="4">
    <source>
        <dbReference type="ARBA" id="ARBA00022781"/>
    </source>
</evidence>
<keyword evidence="3" id="KW-0813">Transport</keyword>
<dbReference type="AlphaFoldDB" id="A0A0F9VFN3"/>
<dbReference type="HAMAP" id="MF_00815">
    <property type="entry name" value="ATP_synth_gamma_bact"/>
    <property type="match status" value="1"/>
</dbReference>
<comment type="caution">
    <text evidence="9">The sequence shown here is derived from an EMBL/GenBank/DDBJ whole genome shotgun (WGS) entry which is preliminary data.</text>
</comment>
<dbReference type="EMBL" id="LAZR01000029">
    <property type="protein sequence ID" value="KKO02835.1"/>
    <property type="molecule type" value="Genomic_DNA"/>
</dbReference>
<keyword evidence="7" id="KW-0139">CF(1)</keyword>
<comment type="similarity">
    <text evidence="2">Belongs to the ATPase gamma chain family.</text>
</comment>
<reference evidence="9" key="1">
    <citation type="journal article" date="2015" name="Nature">
        <title>Complex archaea that bridge the gap between prokaryotes and eukaryotes.</title>
        <authorList>
            <person name="Spang A."/>
            <person name="Saw J.H."/>
            <person name="Jorgensen S.L."/>
            <person name="Zaremba-Niedzwiedzka K."/>
            <person name="Martijn J."/>
            <person name="Lind A.E."/>
            <person name="van Eijk R."/>
            <person name="Schleper C."/>
            <person name="Guy L."/>
            <person name="Ettema T.J."/>
        </authorList>
    </citation>
    <scope>NUCLEOTIDE SEQUENCE</scope>
</reference>
<keyword evidence="6" id="KW-0472">Membrane</keyword>
<keyword evidence="8" id="KW-0066">ATP synthesis</keyword>
<keyword evidence="5" id="KW-0406">Ion transport</keyword>
<evidence type="ECO:0000256" key="5">
    <source>
        <dbReference type="ARBA" id="ARBA00023065"/>
    </source>
</evidence>
<comment type="subcellular location">
    <subcellularLocation>
        <location evidence="1">Membrane</location>
        <topology evidence="1">Peripheral membrane protein</topology>
    </subcellularLocation>
</comment>
<dbReference type="PANTHER" id="PTHR11693">
    <property type="entry name" value="ATP SYNTHASE GAMMA CHAIN"/>
    <property type="match status" value="1"/>
</dbReference>
<dbReference type="NCBIfam" id="TIGR01146">
    <property type="entry name" value="ATPsyn_F1gamma"/>
    <property type="match status" value="1"/>
</dbReference>
<evidence type="ECO:0000256" key="7">
    <source>
        <dbReference type="ARBA" id="ARBA00023196"/>
    </source>
</evidence>
<name>A0A0F9VFN3_9ZZZZ</name>
<dbReference type="PANTHER" id="PTHR11693:SF22">
    <property type="entry name" value="ATP SYNTHASE SUBUNIT GAMMA, MITOCHONDRIAL"/>
    <property type="match status" value="1"/>
</dbReference>
<organism evidence="9">
    <name type="scientific">marine sediment metagenome</name>
    <dbReference type="NCBI Taxonomy" id="412755"/>
    <lineage>
        <taxon>unclassified sequences</taxon>
        <taxon>metagenomes</taxon>
        <taxon>ecological metagenomes</taxon>
    </lineage>
</organism>
<gene>
    <name evidence="9" type="ORF">LCGC14_0102850</name>
</gene>
<evidence type="ECO:0008006" key="10">
    <source>
        <dbReference type="Google" id="ProtNLM"/>
    </source>
</evidence>
<dbReference type="GO" id="GO:0046933">
    <property type="term" value="F:proton-transporting ATP synthase activity, rotational mechanism"/>
    <property type="evidence" value="ECO:0007669"/>
    <property type="project" value="InterPro"/>
</dbReference>
<evidence type="ECO:0000256" key="6">
    <source>
        <dbReference type="ARBA" id="ARBA00023136"/>
    </source>
</evidence>
<evidence type="ECO:0000256" key="2">
    <source>
        <dbReference type="ARBA" id="ARBA00007681"/>
    </source>
</evidence>